<dbReference type="InterPro" id="IPR012336">
    <property type="entry name" value="Thioredoxin-like_fold"/>
</dbReference>
<evidence type="ECO:0000313" key="3">
    <source>
        <dbReference type="Proteomes" id="UP000050417"/>
    </source>
</evidence>
<comment type="caution">
    <text evidence="2">The sequence shown here is derived from an EMBL/GenBank/DDBJ whole genome shotgun (WGS) entry which is preliminary data.</text>
</comment>
<feature type="domain" description="Thioredoxin-like fold" evidence="1">
    <location>
        <begin position="138"/>
        <end position="207"/>
    </location>
</feature>
<dbReference type="InterPro" id="IPR036249">
    <property type="entry name" value="Thioredoxin-like_sf"/>
</dbReference>
<dbReference type="STRING" id="1134406.ADN00_18690"/>
<dbReference type="PANTHER" id="PTHR37170:SF1">
    <property type="entry name" value="GLUTAREDOXIN-LIKE PROTEIN"/>
    <property type="match status" value="1"/>
</dbReference>
<dbReference type="PROSITE" id="PS00195">
    <property type="entry name" value="GLUTAREDOXIN_1"/>
    <property type="match status" value="1"/>
</dbReference>
<dbReference type="Gene3D" id="3.40.30.80">
    <property type="match status" value="1"/>
</dbReference>
<dbReference type="PANTHER" id="PTHR37170">
    <property type="entry name" value="GLUTAREDOXIN-RELATED"/>
    <property type="match status" value="1"/>
</dbReference>
<dbReference type="Proteomes" id="UP000050417">
    <property type="component" value="Unassembled WGS sequence"/>
</dbReference>
<sequence length="220" mass="24252">MLNQDIRKQIKDLFADLKAPVAVLFFGSKVQSCDYCKETVQLLEEVSELSDLIELKQYDLEENAELAKQFSVDKAPVVVLAGKNGDEIVDYGVRFAGIPAGHEFTSLIQGLLMVANSDSGLDDKTKAMLAKVTEPLHFYVFVTPTCPYCPQAVILAHRMAFENPLVQAEMVEAMEFPELSNQFGVSGVPHTVINFGADEVVGAVPEAHMRERLTKLMQSA</sequence>
<evidence type="ECO:0000313" key="2">
    <source>
        <dbReference type="EMBL" id="KPL70172.1"/>
    </source>
</evidence>
<reference evidence="2 3" key="1">
    <citation type="submission" date="2015-07" db="EMBL/GenBank/DDBJ databases">
        <title>Genome sequence of Ornatilinea apprima DSM 23815.</title>
        <authorList>
            <person name="Hemp J."/>
            <person name="Ward L.M."/>
            <person name="Pace L.A."/>
            <person name="Fischer W.W."/>
        </authorList>
    </citation>
    <scope>NUCLEOTIDE SEQUENCE [LARGE SCALE GENOMIC DNA]</scope>
    <source>
        <strain evidence="2 3">P3M-1</strain>
    </source>
</reference>
<evidence type="ECO:0000259" key="1">
    <source>
        <dbReference type="Pfam" id="PF13192"/>
    </source>
</evidence>
<dbReference type="InterPro" id="IPR011767">
    <property type="entry name" value="GLR_AS"/>
</dbReference>
<organism evidence="2 3">
    <name type="scientific">Ornatilinea apprima</name>
    <dbReference type="NCBI Taxonomy" id="1134406"/>
    <lineage>
        <taxon>Bacteria</taxon>
        <taxon>Bacillati</taxon>
        <taxon>Chloroflexota</taxon>
        <taxon>Anaerolineae</taxon>
        <taxon>Anaerolineales</taxon>
        <taxon>Anaerolineaceae</taxon>
        <taxon>Ornatilinea</taxon>
    </lineage>
</organism>
<protein>
    <submittedName>
        <fullName evidence="2">Glutaredoxin</fullName>
    </submittedName>
</protein>
<accession>A0A0P6X7N6</accession>
<name>A0A0P6X7N6_9CHLR</name>
<dbReference type="Pfam" id="PF13192">
    <property type="entry name" value="Thioredoxin_3"/>
    <property type="match status" value="1"/>
</dbReference>
<dbReference type="EMBL" id="LGCL01000045">
    <property type="protein sequence ID" value="KPL70172.1"/>
    <property type="molecule type" value="Genomic_DNA"/>
</dbReference>
<dbReference type="NCBIfam" id="TIGR02187">
    <property type="entry name" value="PDO_seleno_TRX"/>
    <property type="match status" value="1"/>
</dbReference>
<keyword evidence="3" id="KW-1185">Reference proteome</keyword>
<dbReference type="InterPro" id="IPR011903">
    <property type="entry name" value="TON_0319-like"/>
</dbReference>
<gene>
    <name evidence="2" type="ORF">ADN00_18690</name>
</gene>
<dbReference type="CDD" id="cd02973">
    <property type="entry name" value="TRX_GRX_like"/>
    <property type="match status" value="1"/>
</dbReference>
<dbReference type="AlphaFoldDB" id="A0A0P6X7N6"/>
<proteinExistence type="predicted"/>
<dbReference type="PATRIC" id="fig|1134406.4.peg.3047"/>
<dbReference type="SUPFAM" id="SSF52833">
    <property type="entry name" value="Thioredoxin-like"/>
    <property type="match status" value="2"/>
</dbReference>